<feature type="region of interest" description="Disordered" evidence="1">
    <location>
        <begin position="100"/>
        <end position="129"/>
    </location>
</feature>
<comment type="caution">
    <text evidence="3">The sequence shown here is derived from an EMBL/GenBank/DDBJ whole genome shotgun (WGS) entry which is preliminary data.</text>
</comment>
<reference evidence="3" key="1">
    <citation type="submission" date="2013-05" db="EMBL/GenBank/DDBJ databases">
        <authorList>
            <person name="Yim A.K.Y."/>
            <person name="Chan T.F."/>
            <person name="Ji K.M."/>
            <person name="Liu X.Y."/>
            <person name="Zhou J.W."/>
            <person name="Li R.Q."/>
            <person name="Yang K.Y."/>
            <person name="Li J."/>
            <person name="Li M."/>
            <person name="Law P.T.W."/>
            <person name="Wu Y.L."/>
            <person name="Cai Z.L."/>
            <person name="Qin H."/>
            <person name="Bao Y."/>
            <person name="Leung R.K.K."/>
            <person name="Ng P.K.S."/>
            <person name="Zou J."/>
            <person name="Zhong X.J."/>
            <person name="Ran P.X."/>
            <person name="Zhong N.S."/>
            <person name="Liu Z.G."/>
            <person name="Tsui S.K.W."/>
        </authorList>
    </citation>
    <scope>NUCLEOTIDE SEQUENCE</scope>
    <source>
        <strain evidence="3">Derf</strain>
        <tissue evidence="3">Whole organism</tissue>
    </source>
</reference>
<feature type="compositionally biased region" description="Polar residues" evidence="1">
    <location>
        <begin position="47"/>
        <end position="61"/>
    </location>
</feature>
<name>A0A922L2W6_DERFA</name>
<evidence type="ECO:0000313" key="4">
    <source>
        <dbReference type="Proteomes" id="UP000790347"/>
    </source>
</evidence>
<evidence type="ECO:0000256" key="1">
    <source>
        <dbReference type="SAM" id="MobiDB-lite"/>
    </source>
</evidence>
<organism evidence="3 4">
    <name type="scientific">Dermatophagoides farinae</name>
    <name type="common">American house dust mite</name>
    <dbReference type="NCBI Taxonomy" id="6954"/>
    <lineage>
        <taxon>Eukaryota</taxon>
        <taxon>Metazoa</taxon>
        <taxon>Ecdysozoa</taxon>
        <taxon>Arthropoda</taxon>
        <taxon>Chelicerata</taxon>
        <taxon>Arachnida</taxon>
        <taxon>Acari</taxon>
        <taxon>Acariformes</taxon>
        <taxon>Sarcoptiformes</taxon>
        <taxon>Astigmata</taxon>
        <taxon>Psoroptidia</taxon>
        <taxon>Analgoidea</taxon>
        <taxon>Pyroglyphidae</taxon>
        <taxon>Dermatophagoidinae</taxon>
        <taxon>Dermatophagoides</taxon>
    </lineage>
</organism>
<keyword evidence="4" id="KW-1185">Reference proteome</keyword>
<dbReference type="Pfam" id="PF05032">
    <property type="entry name" value="Spo12"/>
    <property type="match status" value="1"/>
</dbReference>
<proteinExistence type="predicted"/>
<evidence type="ECO:0000313" key="3">
    <source>
        <dbReference type="EMBL" id="KAH9516493.1"/>
    </source>
</evidence>
<feature type="compositionally biased region" description="Polar residues" evidence="1">
    <location>
        <begin position="10"/>
        <end position="27"/>
    </location>
</feature>
<feature type="region of interest" description="Disordered" evidence="1">
    <location>
        <begin position="1"/>
        <end position="61"/>
    </location>
</feature>
<accession>A0A922L2W6</accession>
<reference evidence="2" key="2">
    <citation type="submission" date="2020-06" db="EMBL/GenBank/DDBJ databases">
        <authorList>
            <person name="Ji K."/>
            <person name="Li J."/>
        </authorList>
    </citation>
    <scope>NUCLEOTIDE SEQUENCE</scope>
    <source>
        <strain evidence="2">JKM2019</strain>
        <tissue evidence="2">Whole body</tissue>
    </source>
</reference>
<sequence>MNNNSMNNNDDAIQQSTSTNPTTSINMGQLLMERQKQKQQIPLMAKNSDSNRSNQVASTPANIKRLQVNKWFNSPTDQLFSPCSKKLYNKKNIVHAVHFDDDVENDENGQKSNIMDDNNDDDNVVDGGL</sequence>
<dbReference type="Proteomes" id="UP000828236">
    <property type="component" value="Unassembled WGS sequence"/>
</dbReference>
<reference evidence="3" key="4">
    <citation type="journal article" date="2022" name="Res Sq">
        <title>Comparative Genomics Reveals Insights into the Divergent Evolution of Astigmatic Mites and Household Pest Adaptations.</title>
        <authorList>
            <person name="Xiong Q."/>
            <person name="Wan A.T.-Y."/>
            <person name="Liu X.-Y."/>
            <person name="Fung C.S.-H."/>
            <person name="Xiao X."/>
            <person name="Malainual N."/>
            <person name="Hou J."/>
            <person name="Wang L."/>
            <person name="Wang M."/>
            <person name="Yang K."/>
            <person name="Cui Y."/>
            <person name="Leung E."/>
            <person name="Nong W."/>
            <person name="Shin S.-K."/>
            <person name="Au S."/>
            <person name="Jeong K.Y."/>
            <person name="Chew F.T."/>
            <person name="Hui J."/>
            <person name="Leung T.F."/>
            <person name="Tungtrongchitr A."/>
            <person name="Zhong N."/>
            <person name="Liu Z."/>
            <person name="Tsui S."/>
        </authorList>
    </citation>
    <scope>NUCLEOTIDE SEQUENCE</scope>
    <source>
        <strain evidence="3">Derf</strain>
        <tissue evidence="3">Whole organism</tissue>
    </source>
</reference>
<dbReference type="EMBL" id="SDOV01000001">
    <property type="protein sequence ID" value="KAH7646139.1"/>
    <property type="molecule type" value="Genomic_DNA"/>
</dbReference>
<protein>
    <submittedName>
        <fullName evidence="3">Uncharacterized protein</fullName>
    </submittedName>
</protein>
<evidence type="ECO:0000313" key="2">
    <source>
        <dbReference type="EMBL" id="KAH7646139.1"/>
    </source>
</evidence>
<dbReference type="AlphaFoldDB" id="A0A922L2W6"/>
<gene>
    <name evidence="3" type="ORF">DERF_007228</name>
    <name evidence="2" type="ORF">HUG17_1677</name>
</gene>
<dbReference type="Proteomes" id="UP000790347">
    <property type="component" value="Unassembled WGS sequence"/>
</dbReference>
<feature type="compositionally biased region" description="Acidic residues" evidence="1">
    <location>
        <begin position="117"/>
        <end position="129"/>
    </location>
</feature>
<reference evidence="2" key="3">
    <citation type="journal article" date="2021" name="World Allergy Organ. J.">
        <title>Chromosome-level assembly of Dermatophagoides farinae genome and transcriptome reveals two novel allergens Der f 37 and Der f 39.</title>
        <authorList>
            <person name="Chen J."/>
            <person name="Cai Z."/>
            <person name="Fan D."/>
            <person name="Hu J."/>
            <person name="Hou Y."/>
            <person name="He Y."/>
            <person name="Zhang Z."/>
            <person name="Zhao Z."/>
            <person name="Gao P."/>
            <person name="Hu W."/>
            <person name="Sun J."/>
            <person name="Li J."/>
            <person name="Ji K."/>
        </authorList>
    </citation>
    <scope>NUCLEOTIDE SEQUENCE</scope>
    <source>
        <strain evidence="2">JKM2019</strain>
    </source>
</reference>
<dbReference type="EMBL" id="ASGP02000003">
    <property type="protein sequence ID" value="KAH9516493.1"/>
    <property type="molecule type" value="Genomic_DNA"/>
</dbReference>
<dbReference type="InterPro" id="IPR007727">
    <property type="entry name" value="Spo12"/>
</dbReference>
<dbReference type="OrthoDB" id="5822328at2759"/>